<dbReference type="InterPro" id="IPR015421">
    <property type="entry name" value="PyrdxlP-dep_Trfase_major"/>
</dbReference>
<evidence type="ECO:0000313" key="10">
    <source>
        <dbReference type="Proteomes" id="UP000600865"/>
    </source>
</evidence>
<dbReference type="EMBL" id="BMYV01000002">
    <property type="protein sequence ID" value="GGX68234.1"/>
    <property type="molecule type" value="Genomic_DNA"/>
</dbReference>
<name>A0A918KMQ2_9PROT</name>
<evidence type="ECO:0000256" key="3">
    <source>
        <dbReference type="ARBA" id="ARBA00011738"/>
    </source>
</evidence>
<feature type="domain" description="Aminotransferase class I/classII large" evidence="8">
    <location>
        <begin position="27"/>
        <end position="396"/>
    </location>
</feature>
<dbReference type="GO" id="GO:0004838">
    <property type="term" value="F:L-tyrosine-2-oxoglutarate transaminase activity"/>
    <property type="evidence" value="ECO:0007669"/>
    <property type="project" value="TreeGrafter"/>
</dbReference>
<proteinExistence type="inferred from homology"/>
<dbReference type="Gene3D" id="3.90.1150.10">
    <property type="entry name" value="Aspartate Aminotransferase, domain 1"/>
    <property type="match status" value="1"/>
</dbReference>
<comment type="subunit">
    <text evidence="3">Homodimer.</text>
</comment>
<dbReference type="GO" id="GO:0033585">
    <property type="term" value="P:L-phenylalanine biosynthetic process from chorismate via phenylpyruvate"/>
    <property type="evidence" value="ECO:0007669"/>
    <property type="project" value="TreeGrafter"/>
</dbReference>
<dbReference type="GO" id="GO:0042802">
    <property type="term" value="F:identical protein binding"/>
    <property type="evidence" value="ECO:0007669"/>
    <property type="project" value="TreeGrafter"/>
</dbReference>
<evidence type="ECO:0000256" key="1">
    <source>
        <dbReference type="ARBA" id="ARBA00001933"/>
    </source>
</evidence>
<evidence type="ECO:0000256" key="6">
    <source>
        <dbReference type="ARBA" id="ARBA00022898"/>
    </source>
</evidence>
<dbReference type="Proteomes" id="UP000600865">
    <property type="component" value="Unassembled WGS sequence"/>
</dbReference>
<dbReference type="GO" id="GO:0005829">
    <property type="term" value="C:cytosol"/>
    <property type="evidence" value="ECO:0007669"/>
    <property type="project" value="TreeGrafter"/>
</dbReference>
<feature type="coiled-coil region" evidence="7">
    <location>
        <begin position="308"/>
        <end position="335"/>
    </location>
</feature>
<evidence type="ECO:0000313" key="9">
    <source>
        <dbReference type="EMBL" id="GGX68234.1"/>
    </source>
</evidence>
<dbReference type="GO" id="GO:0030170">
    <property type="term" value="F:pyridoxal phosphate binding"/>
    <property type="evidence" value="ECO:0007669"/>
    <property type="project" value="InterPro"/>
</dbReference>
<keyword evidence="10" id="KW-1185">Reference proteome</keyword>
<evidence type="ECO:0000256" key="5">
    <source>
        <dbReference type="ARBA" id="ARBA00022679"/>
    </source>
</evidence>
<dbReference type="PANTHER" id="PTHR11879">
    <property type="entry name" value="ASPARTATE AMINOTRANSFERASE"/>
    <property type="match status" value="1"/>
</dbReference>
<dbReference type="Gene3D" id="3.40.640.10">
    <property type="entry name" value="Type I PLP-dependent aspartate aminotransferase-like (Major domain)"/>
    <property type="match status" value="1"/>
</dbReference>
<evidence type="ECO:0000259" key="8">
    <source>
        <dbReference type="Pfam" id="PF00155"/>
    </source>
</evidence>
<dbReference type="PRINTS" id="PR00799">
    <property type="entry name" value="TRANSAMINASE"/>
</dbReference>
<evidence type="ECO:0000256" key="4">
    <source>
        <dbReference type="ARBA" id="ARBA00022576"/>
    </source>
</evidence>
<dbReference type="InterPro" id="IPR015422">
    <property type="entry name" value="PyrdxlP-dep_Trfase_small"/>
</dbReference>
<dbReference type="AlphaFoldDB" id="A0A918KMQ2"/>
<dbReference type="GO" id="GO:0004069">
    <property type="term" value="F:L-aspartate:2-oxoglutarate aminotransferase activity"/>
    <property type="evidence" value="ECO:0007669"/>
    <property type="project" value="TreeGrafter"/>
</dbReference>
<keyword evidence="4 9" id="KW-0032">Aminotransferase</keyword>
<dbReference type="PANTHER" id="PTHR11879:SF22">
    <property type="entry name" value="ASPARTATE AMINOTRANSFERASE, MITOCHONDRIAL"/>
    <property type="match status" value="1"/>
</dbReference>
<keyword evidence="5" id="KW-0808">Transferase</keyword>
<dbReference type="Pfam" id="PF00155">
    <property type="entry name" value="Aminotran_1_2"/>
    <property type="match status" value="1"/>
</dbReference>
<dbReference type="RefSeq" id="WP_189584476.1">
    <property type="nucleotide sequence ID" value="NZ_BMYV01000002.1"/>
</dbReference>
<sequence>MFEYLVPLQPDAIIALMQQCKADTNPDKIDLGVGVYKDEAGGTTILRAVKAAEKQLWETETTKSYVGIRGNDDFRHAMLHLILGGDAGKIDDSLLDRIASAQAAGGSGALRLGAELIKSAAPHATVWVSTPTWANHIPLISSAGLKMEKYPYYNRETLGVDFDDMIAHLDAHAKVGDVVLLHGCCHNPTGADLSPAQWDQLADFMLAKQLTPYVDLAYFGLGRGMSEDSYGLRKVVDICPEVLIAASCSKNFALYKERVGLVAVVCKDTDTATIARSQLGSIQRRIISMPPDHGAKLVADILGDKSLREMWVAELTEMRERMRDLRKQLSEALNVQGGETMAAAVVDQNGMFSTLPLSVDQARKLRSEFSIYMTDSGRINIAGANKTNIPRLAEAILSVL</sequence>
<reference evidence="9 10" key="1">
    <citation type="journal article" date="2014" name="Int. J. Syst. Evol. Microbiol.">
        <title>Complete genome sequence of Corynebacterium casei LMG S-19264T (=DSM 44701T), isolated from a smear-ripened cheese.</title>
        <authorList>
            <consortium name="US DOE Joint Genome Institute (JGI-PGF)"/>
            <person name="Walter F."/>
            <person name="Albersmeier A."/>
            <person name="Kalinowski J."/>
            <person name="Ruckert C."/>
        </authorList>
    </citation>
    <scope>NUCLEOTIDE SEQUENCE [LARGE SCALE GENOMIC DNA]</scope>
    <source>
        <strain evidence="9 10">KCTC 23968</strain>
    </source>
</reference>
<evidence type="ECO:0000256" key="2">
    <source>
        <dbReference type="ARBA" id="ARBA00007441"/>
    </source>
</evidence>
<organism evidence="9 10">
    <name type="scientific">Litorimonas cladophorae</name>
    <dbReference type="NCBI Taxonomy" id="1220491"/>
    <lineage>
        <taxon>Bacteria</taxon>
        <taxon>Pseudomonadati</taxon>
        <taxon>Pseudomonadota</taxon>
        <taxon>Alphaproteobacteria</taxon>
        <taxon>Maricaulales</taxon>
        <taxon>Robiginitomaculaceae</taxon>
    </lineage>
</organism>
<accession>A0A918KMQ2</accession>
<comment type="caution">
    <text evidence="9">The sequence shown here is derived from an EMBL/GenBank/DDBJ whole genome shotgun (WGS) entry which is preliminary data.</text>
</comment>
<dbReference type="InterPro" id="IPR000796">
    <property type="entry name" value="Asp_trans"/>
</dbReference>
<dbReference type="InterPro" id="IPR004839">
    <property type="entry name" value="Aminotransferase_I/II_large"/>
</dbReference>
<dbReference type="SUPFAM" id="SSF53383">
    <property type="entry name" value="PLP-dependent transferases"/>
    <property type="match status" value="1"/>
</dbReference>
<dbReference type="CDD" id="cd00609">
    <property type="entry name" value="AAT_like"/>
    <property type="match status" value="1"/>
</dbReference>
<evidence type="ECO:0000256" key="7">
    <source>
        <dbReference type="SAM" id="Coils"/>
    </source>
</evidence>
<keyword evidence="7" id="KW-0175">Coiled coil</keyword>
<comment type="cofactor">
    <cofactor evidence="1">
        <name>pyridoxal 5'-phosphate</name>
        <dbReference type="ChEBI" id="CHEBI:597326"/>
    </cofactor>
</comment>
<gene>
    <name evidence="9" type="ORF">GCM10011309_17510</name>
</gene>
<keyword evidence="6" id="KW-0663">Pyridoxal phosphate</keyword>
<protein>
    <submittedName>
        <fullName evidence="9">Aminotransferase</fullName>
    </submittedName>
</protein>
<dbReference type="NCBIfam" id="NF006719">
    <property type="entry name" value="PRK09257.1"/>
    <property type="match status" value="1"/>
</dbReference>
<dbReference type="InterPro" id="IPR015424">
    <property type="entry name" value="PyrdxlP-dep_Trfase"/>
</dbReference>
<comment type="similarity">
    <text evidence="2">Belongs to the class-I pyridoxal-phosphate-dependent aminotransferase family.</text>
</comment>